<reference evidence="2 3" key="1">
    <citation type="submission" date="2021-12" db="EMBL/GenBank/DDBJ databases">
        <title>Genome sequence of Kibdelosporangium philippinense ATCC 49844.</title>
        <authorList>
            <person name="Fedorov E.A."/>
            <person name="Omeragic M."/>
            <person name="Shalygina K.F."/>
            <person name="Maclea K.S."/>
        </authorList>
    </citation>
    <scope>NUCLEOTIDE SEQUENCE [LARGE SCALE GENOMIC DNA]</scope>
    <source>
        <strain evidence="2 3">ATCC 49844</strain>
    </source>
</reference>
<accession>A0ABS8Z443</accession>
<dbReference type="InterPro" id="IPR017517">
    <property type="entry name" value="Maleyloyr_isom"/>
</dbReference>
<dbReference type="NCBIfam" id="TIGR03083">
    <property type="entry name" value="maleylpyruvate isomerase family mycothiol-dependent enzyme"/>
    <property type="match status" value="1"/>
</dbReference>
<keyword evidence="3" id="KW-1185">Reference proteome</keyword>
<proteinExistence type="predicted"/>
<feature type="domain" description="Mycothiol-dependent maleylpyruvate isomerase metal-binding" evidence="1">
    <location>
        <begin position="9"/>
        <end position="121"/>
    </location>
</feature>
<sequence>MNAIADRYRQHADAFERRIAAAHPDQWADPSPCEKWTARDVVDHIIMMHGAMLRPVGRELSPAPSDPLGAFQAARTDVEALLDDPTMATTESPTPSGPMTAQDHVNQVLIDDLILHGWDLAKALRQDPTIDQAEVRRLWSANTAIPAEMMAKFRTPGAFGPGIEVLGPEVQVSPDAPLQDRLIGFIGRDPYWTHR</sequence>
<dbReference type="Pfam" id="PF11716">
    <property type="entry name" value="MDMPI_N"/>
    <property type="match status" value="1"/>
</dbReference>
<dbReference type="SUPFAM" id="SSF109854">
    <property type="entry name" value="DinB/YfiT-like putative metalloenzymes"/>
    <property type="match status" value="1"/>
</dbReference>
<dbReference type="Proteomes" id="UP001521150">
    <property type="component" value="Unassembled WGS sequence"/>
</dbReference>
<dbReference type="EMBL" id="JAJVCN010000001">
    <property type="protein sequence ID" value="MCE7002595.1"/>
    <property type="molecule type" value="Genomic_DNA"/>
</dbReference>
<dbReference type="RefSeq" id="WP_233723872.1">
    <property type="nucleotide sequence ID" value="NZ_JAJVCN010000001.1"/>
</dbReference>
<evidence type="ECO:0000313" key="3">
    <source>
        <dbReference type="Proteomes" id="UP001521150"/>
    </source>
</evidence>
<protein>
    <submittedName>
        <fullName evidence="2">TIGR03086 family metal-binding protein</fullName>
    </submittedName>
</protein>
<dbReference type="InterPro" id="IPR024344">
    <property type="entry name" value="MDMPI_metal-binding"/>
</dbReference>
<evidence type="ECO:0000313" key="2">
    <source>
        <dbReference type="EMBL" id="MCE7002595.1"/>
    </source>
</evidence>
<evidence type="ECO:0000259" key="1">
    <source>
        <dbReference type="Pfam" id="PF11716"/>
    </source>
</evidence>
<organism evidence="2 3">
    <name type="scientific">Kibdelosporangium philippinense</name>
    <dbReference type="NCBI Taxonomy" id="211113"/>
    <lineage>
        <taxon>Bacteria</taxon>
        <taxon>Bacillati</taxon>
        <taxon>Actinomycetota</taxon>
        <taxon>Actinomycetes</taxon>
        <taxon>Pseudonocardiales</taxon>
        <taxon>Pseudonocardiaceae</taxon>
        <taxon>Kibdelosporangium</taxon>
    </lineage>
</organism>
<dbReference type="InterPro" id="IPR017520">
    <property type="entry name" value="CHP03086"/>
</dbReference>
<dbReference type="InterPro" id="IPR034660">
    <property type="entry name" value="DinB/YfiT-like"/>
</dbReference>
<comment type="caution">
    <text evidence="2">The sequence shown here is derived from an EMBL/GenBank/DDBJ whole genome shotgun (WGS) entry which is preliminary data.</text>
</comment>
<gene>
    <name evidence="2" type="ORF">LWC34_07085</name>
</gene>
<name>A0ABS8Z443_9PSEU</name>
<dbReference type="NCBIfam" id="TIGR03086">
    <property type="entry name" value="TIGR03086 family metal-binding protein"/>
    <property type="match status" value="1"/>
</dbReference>
<dbReference type="Gene3D" id="1.20.120.450">
    <property type="entry name" value="dinb family like domain"/>
    <property type="match status" value="1"/>
</dbReference>